<feature type="non-terminal residue" evidence="1">
    <location>
        <position position="1"/>
    </location>
</feature>
<organism evidence="1">
    <name type="scientific">marine sediment metagenome</name>
    <dbReference type="NCBI Taxonomy" id="412755"/>
    <lineage>
        <taxon>unclassified sequences</taxon>
        <taxon>metagenomes</taxon>
        <taxon>ecological metagenomes</taxon>
    </lineage>
</organism>
<dbReference type="SUPFAM" id="SSF100950">
    <property type="entry name" value="NagB/RpiA/CoA transferase-like"/>
    <property type="match status" value="2"/>
</dbReference>
<reference evidence="1" key="1">
    <citation type="journal article" date="2014" name="Front. Microbiol.">
        <title>High frequency of phylogenetically diverse reductive dehalogenase-homologous genes in deep subseafloor sedimentary metagenomes.</title>
        <authorList>
            <person name="Kawai M."/>
            <person name="Futagami T."/>
            <person name="Toyoda A."/>
            <person name="Takaki Y."/>
            <person name="Nishi S."/>
            <person name="Hori S."/>
            <person name="Arai W."/>
            <person name="Tsubouchi T."/>
            <person name="Morono Y."/>
            <person name="Uchiyama I."/>
            <person name="Ito T."/>
            <person name="Fujiyama A."/>
            <person name="Inagaki F."/>
            <person name="Takami H."/>
        </authorList>
    </citation>
    <scope>NUCLEOTIDE SEQUENCE</scope>
    <source>
        <strain evidence="1">Expedition CK06-06</strain>
    </source>
</reference>
<proteinExistence type="predicted"/>
<dbReference type="Gene3D" id="3.40.1080.10">
    <property type="entry name" value="Glutaconate Coenzyme A-transferase"/>
    <property type="match status" value="2"/>
</dbReference>
<dbReference type="PANTHER" id="PTHR43293">
    <property type="entry name" value="ACETATE COA-TRANSFERASE YDIF"/>
    <property type="match status" value="1"/>
</dbReference>
<comment type="caution">
    <text evidence="1">The sequence shown here is derived from an EMBL/GenBank/DDBJ whole genome shotgun (WGS) entry which is preliminary data.</text>
</comment>
<dbReference type="InterPro" id="IPR037171">
    <property type="entry name" value="NagB/RpiA_transferase-like"/>
</dbReference>
<sequence length="394" mass="43718">PEIGSTVDEWSALASKNEVVVTVERLVSTAFIREHSPLVKIPGYRVNSVSVIPLGAHPSFMLGWPDVKEFETYGQDYEFLTKHQEAARNPEALDAWIKEWVLDCLSHEDYLHKLGHDKIQTLKGWSRGDTWEQQVPSILEKVSPSIECNQTETMIVTAAREIKEKMLKKGYKVVLCGMGISALTAWLAYYRLKEAGHLVNLMVGTGVFGFAPRPGEPSLYSLPNLQTCKIISNVAWAYNLIIAGENQRSISILAAGQIDKFGNINSGKISDELFLGGPGGSGDAFQACETLVVLPQLKNRFIERVPYITVPGAKVKTLVSALGIFEKLGDDEEFSLTACLPSSKFPTLEEKIKNIKENCGWEVRVAPKVEETPPPTFEELMTLRILDPDGISRR</sequence>
<evidence type="ECO:0000313" key="1">
    <source>
        <dbReference type="EMBL" id="GAF79732.1"/>
    </source>
</evidence>
<dbReference type="PANTHER" id="PTHR43293:SF3">
    <property type="entry name" value="CHOLESTEROL RING-CLEAVING HYDROLASE IPDB SUBUNIT"/>
    <property type="match status" value="1"/>
</dbReference>
<evidence type="ECO:0008006" key="2">
    <source>
        <dbReference type="Google" id="ProtNLM"/>
    </source>
</evidence>
<name>X0SUX3_9ZZZZ</name>
<protein>
    <recommendedName>
        <fullName evidence="2">Glutaconate CoA-transferase</fullName>
    </recommendedName>
</protein>
<gene>
    <name evidence="1" type="ORF">S01H1_13907</name>
</gene>
<dbReference type="EMBL" id="BARS01007200">
    <property type="protein sequence ID" value="GAF79732.1"/>
    <property type="molecule type" value="Genomic_DNA"/>
</dbReference>
<accession>X0SUX3</accession>
<dbReference type="AlphaFoldDB" id="X0SUX3"/>